<dbReference type="Gene3D" id="2.60.120.260">
    <property type="entry name" value="Galactose-binding domain-like"/>
    <property type="match status" value="1"/>
</dbReference>
<proteinExistence type="predicted"/>
<feature type="chain" id="PRO_5046182187" description="CBM-cenC domain-containing protein" evidence="2">
    <location>
        <begin position="37"/>
        <end position="188"/>
    </location>
</feature>
<dbReference type="Proteomes" id="UP000621266">
    <property type="component" value="Unassembled WGS sequence"/>
</dbReference>
<name>A0ABQ7FGW4_9ACTN</name>
<dbReference type="EMBL" id="WHPN01000307">
    <property type="protein sequence ID" value="KAF4407609.1"/>
    <property type="molecule type" value="Genomic_DNA"/>
</dbReference>
<dbReference type="InterPro" id="IPR008979">
    <property type="entry name" value="Galactose-bd-like_sf"/>
</dbReference>
<comment type="caution">
    <text evidence="4">The sequence shown here is derived from an EMBL/GenBank/DDBJ whole genome shotgun (WGS) entry which is preliminary data.</text>
</comment>
<keyword evidence="2" id="KW-0732">Signal</keyword>
<dbReference type="Pfam" id="PF02018">
    <property type="entry name" value="CBM_4_9"/>
    <property type="match status" value="1"/>
</dbReference>
<gene>
    <name evidence="4" type="ORF">GCU69_18620</name>
</gene>
<reference evidence="4 5" key="1">
    <citation type="submission" date="2019-10" db="EMBL/GenBank/DDBJ databases">
        <title>Streptomyces tenebrisbrunneis sp.nov., an endogenous actinomycete isolated from of Lycium ruthenicum.</title>
        <authorList>
            <person name="Ma L."/>
        </authorList>
    </citation>
    <scope>NUCLEOTIDE SEQUENCE [LARGE SCALE GENOMIC DNA]</scope>
    <source>
        <strain evidence="4 5">TRM 66187</strain>
    </source>
</reference>
<feature type="domain" description="CBM-cenC" evidence="3">
    <location>
        <begin position="49"/>
        <end position="170"/>
    </location>
</feature>
<evidence type="ECO:0000313" key="5">
    <source>
        <dbReference type="Proteomes" id="UP000621266"/>
    </source>
</evidence>
<keyword evidence="5" id="KW-1185">Reference proteome</keyword>
<dbReference type="PROSITE" id="PS51257">
    <property type="entry name" value="PROKAR_LIPOPROTEIN"/>
    <property type="match status" value="1"/>
</dbReference>
<organism evidence="4 5">
    <name type="scientific">Streptomyces lycii</name>
    <dbReference type="NCBI Taxonomy" id="2654337"/>
    <lineage>
        <taxon>Bacteria</taxon>
        <taxon>Bacillati</taxon>
        <taxon>Actinomycetota</taxon>
        <taxon>Actinomycetes</taxon>
        <taxon>Kitasatosporales</taxon>
        <taxon>Streptomycetaceae</taxon>
        <taxon>Streptomyces</taxon>
    </lineage>
</organism>
<sequence length="188" mass="19492">MSHTLRRAPRAPGRTPGARPLLAVLALTGLACGALAAPAAAAGQAAGPELVVNGDFEEGVTAPWWWTENNPASVEDGQLCADIPGDTVDPWEAIIGQDDIPLAAGEVYTLTYTATATADVTIRVNVQEAEEPYATELTSDDEIGAEAEPVSHEFTAQSDNDAAQLAFQVGGNDAFTLCLDDISLTGAE</sequence>
<evidence type="ECO:0000256" key="1">
    <source>
        <dbReference type="ARBA" id="ARBA00022801"/>
    </source>
</evidence>
<evidence type="ECO:0000256" key="2">
    <source>
        <dbReference type="SAM" id="SignalP"/>
    </source>
</evidence>
<feature type="signal peptide" evidence="2">
    <location>
        <begin position="1"/>
        <end position="36"/>
    </location>
</feature>
<dbReference type="RefSeq" id="WP_098755050.1">
    <property type="nucleotide sequence ID" value="NZ_WHPN01000307.1"/>
</dbReference>
<accession>A0ABQ7FGW4</accession>
<dbReference type="InterPro" id="IPR003305">
    <property type="entry name" value="CenC_carb-bd"/>
</dbReference>
<evidence type="ECO:0000259" key="3">
    <source>
        <dbReference type="Pfam" id="PF02018"/>
    </source>
</evidence>
<evidence type="ECO:0000313" key="4">
    <source>
        <dbReference type="EMBL" id="KAF4407609.1"/>
    </source>
</evidence>
<dbReference type="SUPFAM" id="SSF49785">
    <property type="entry name" value="Galactose-binding domain-like"/>
    <property type="match status" value="1"/>
</dbReference>
<protein>
    <recommendedName>
        <fullName evidence="3">CBM-cenC domain-containing protein</fullName>
    </recommendedName>
</protein>
<keyword evidence="1" id="KW-0378">Hydrolase</keyword>